<proteinExistence type="predicted"/>
<dbReference type="Proteomes" id="UP001597391">
    <property type="component" value="Unassembled WGS sequence"/>
</dbReference>
<dbReference type="PANTHER" id="PTHR33164">
    <property type="entry name" value="TRANSCRIPTIONAL REGULATOR, MARR FAMILY"/>
    <property type="match status" value="1"/>
</dbReference>
<feature type="domain" description="HTH marR-type" evidence="1">
    <location>
        <begin position="10"/>
        <end position="151"/>
    </location>
</feature>
<comment type="caution">
    <text evidence="2">The sequence shown here is derived from an EMBL/GenBank/DDBJ whole genome shotgun (WGS) entry which is preliminary data.</text>
</comment>
<evidence type="ECO:0000313" key="2">
    <source>
        <dbReference type="EMBL" id="MFD2841752.1"/>
    </source>
</evidence>
<keyword evidence="3" id="KW-1185">Reference proteome</keyword>
<protein>
    <submittedName>
        <fullName evidence="2">MarR family winged helix-turn-helix transcriptional regulator</fullName>
    </submittedName>
</protein>
<dbReference type="InterPro" id="IPR039422">
    <property type="entry name" value="MarR/SlyA-like"/>
</dbReference>
<dbReference type="EMBL" id="JBHUOP010000009">
    <property type="protein sequence ID" value="MFD2841752.1"/>
    <property type="molecule type" value="Genomic_DNA"/>
</dbReference>
<dbReference type="InterPro" id="IPR036390">
    <property type="entry name" value="WH_DNA-bd_sf"/>
</dbReference>
<organism evidence="2 3">
    <name type="scientific">Populibacterium corticicola</name>
    <dbReference type="NCBI Taxonomy" id="1812826"/>
    <lineage>
        <taxon>Bacteria</taxon>
        <taxon>Bacillati</taxon>
        <taxon>Actinomycetota</taxon>
        <taxon>Actinomycetes</taxon>
        <taxon>Micrococcales</taxon>
        <taxon>Jonesiaceae</taxon>
        <taxon>Populibacterium</taxon>
    </lineage>
</organism>
<name>A0ABW5XJK1_9MICO</name>
<gene>
    <name evidence="2" type="ORF">ACFSYH_14415</name>
</gene>
<dbReference type="PROSITE" id="PS50995">
    <property type="entry name" value="HTH_MARR_2"/>
    <property type="match status" value="1"/>
</dbReference>
<dbReference type="InterPro" id="IPR000835">
    <property type="entry name" value="HTH_MarR-typ"/>
</dbReference>
<dbReference type="Gene3D" id="1.10.10.10">
    <property type="entry name" value="Winged helix-like DNA-binding domain superfamily/Winged helix DNA-binding domain"/>
    <property type="match status" value="1"/>
</dbReference>
<dbReference type="RefSeq" id="WP_377468095.1">
    <property type="nucleotide sequence ID" value="NZ_JBHUOP010000009.1"/>
</dbReference>
<evidence type="ECO:0000313" key="3">
    <source>
        <dbReference type="Proteomes" id="UP001597391"/>
    </source>
</evidence>
<evidence type="ECO:0000259" key="1">
    <source>
        <dbReference type="PROSITE" id="PS50995"/>
    </source>
</evidence>
<reference evidence="3" key="1">
    <citation type="journal article" date="2019" name="Int. J. Syst. Evol. Microbiol.">
        <title>The Global Catalogue of Microorganisms (GCM) 10K type strain sequencing project: providing services to taxonomists for standard genome sequencing and annotation.</title>
        <authorList>
            <consortium name="The Broad Institute Genomics Platform"/>
            <consortium name="The Broad Institute Genome Sequencing Center for Infectious Disease"/>
            <person name="Wu L."/>
            <person name="Ma J."/>
        </authorList>
    </citation>
    <scope>NUCLEOTIDE SEQUENCE [LARGE SCALE GENOMIC DNA]</scope>
    <source>
        <strain evidence="3">KCTC 33576</strain>
    </source>
</reference>
<dbReference type="SMART" id="SM00347">
    <property type="entry name" value="HTH_MARR"/>
    <property type="match status" value="1"/>
</dbReference>
<dbReference type="InterPro" id="IPR036388">
    <property type="entry name" value="WH-like_DNA-bd_sf"/>
</dbReference>
<dbReference type="Pfam" id="PF12802">
    <property type="entry name" value="MarR_2"/>
    <property type="match status" value="1"/>
</dbReference>
<accession>A0ABW5XJK1</accession>
<sequence>MDQEPTTRPAVKIAELTTHAAMLLEAHADEYLRKNFAITYHQYVLFAVLSEKEPTDLTTLAACLNVSKAAVSKRLPGLQEAGYLVAVPAEHSKRSLTVTLTDKTRGILAQAGPELEALLHAKLEHSGLPLDADLLARQLEVLVSVLEDGDE</sequence>
<dbReference type="PANTHER" id="PTHR33164:SF43">
    <property type="entry name" value="HTH-TYPE TRANSCRIPTIONAL REPRESSOR YETL"/>
    <property type="match status" value="1"/>
</dbReference>
<dbReference type="SUPFAM" id="SSF46785">
    <property type="entry name" value="Winged helix' DNA-binding domain"/>
    <property type="match status" value="1"/>
</dbReference>